<dbReference type="Proteomes" id="UP001238540">
    <property type="component" value="Unassembled WGS sequence"/>
</dbReference>
<proteinExistence type="predicted"/>
<keyword evidence="2" id="KW-1185">Reference proteome</keyword>
<protein>
    <submittedName>
        <fullName evidence="1">Uncharacterized protein</fullName>
    </submittedName>
</protein>
<gene>
    <name evidence="1" type="ORF">QWZ16_20725</name>
</gene>
<comment type="caution">
    <text evidence="1">The sequence shown here is derived from an EMBL/GenBank/DDBJ whole genome shotgun (WGS) entry which is preliminary data.</text>
</comment>
<sequence>MNATLTSVSYLANPQGSGPAQSGLTFTPVTREEIDAKHFVDLTSVDDNRGLKMMASLKGGKLVLVSGKNKGLLREIWHHRSSSKPNYYQAEVDTPDTQFTRLWIGRDLKLHARYKDTKTGNEHHCILKLNGQFTENMSADFNVRVDKTPVQGGDNVCVDEASDEAASTITLKDQIPAKVFLLDSRHLVIGEEKKVRLNLRLSSDDVIESIKPCGPYLQVAIERTNKTQRIVYLDAQHLSVSEATDCVSPRVSEIPPASFAHYNINNSSHFSNANPFVGYKAKHIGHQYVPLSGWIDGIKHRLSRGNEKWSKGRKAAAMKSYAKAADPGLQTTAHWIKDKIAHRKPSPVITSVAQRIGDELRLQEQLKSKWEQGVLRQWVNNPARVHAKVDQEMRVAMAVYAGSSPRSESSPEPVEQGLKKQLASCTVILNHLVPGFTRGDGPYDERLKKQLDSLQQRMDDLTEHPLFDKLNEFSDLAVIKSSLRTLASASATPFTFKDLDLYVPYIERTLTNARLYLAICDEGQFKFGQTLSNDTLAKKVSTENHADLQQAITQGLASRKALRQAQKPGVRLGESLRNRHNGLGNVVNKWMGWHHPAQQINAQITQRVSALPQGDSLTLSAHDGVSGFAGIAHFGLPFAGGYFAGIVANYEKHYDCKLVSLGDNKTQVQLVRKGEKGASALVGTGGGLEDLTKLVKYRHGSLVTIMPFEATLALTAMQDSEQSFAFDVSNDDLQKTLGYLFRTEDWPSELEAKLDKTQFSSRETKKTQLSGSANSQLRLQLGIDASPNFSMVMPRTYAKAGVEIAVTREETREFNVGEQTSATQRLDYITSVDLEASSGASVMLFPLSSTHAFPTAIDEKTFVSVKPFGDRLAASHTAKHHTTETVEKRIAESKSVSLDMDPEPLDRLDTVITDFRQCLESHPEWSLDMKSRASAQLMALVNARTNGFHEVTKAIAAENIPHLKVEYQQQIHWRSRWADNMRRTVHLTPKHSQSLGQLMQGNPSARKMLKALRASSQSQSQRLNMNKASAVMAEAKYQLPMERLIDVSTTVVNQLKEAENHKQASALLNRLNEQLSRKGDTARSQYRLMKIECTRASSLCRHPAGILPMVQVKKLSQVTLNESLGEISFRYPDGEKPEMVNRLDGTLYSVPR</sequence>
<dbReference type="EMBL" id="JAUFQC010000027">
    <property type="protein sequence ID" value="MDN3612020.1"/>
    <property type="molecule type" value="Genomic_DNA"/>
</dbReference>
<evidence type="ECO:0000313" key="1">
    <source>
        <dbReference type="EMBL" id="MDN3612020.1"/>
    </source>
</evidence>
<organism evidence="1 2">
    <name type="scientific">Vibrio ostreicida</name>
    <dbReference type="NCBI Taxonomy" id="526588"/>
    <lineage>
        <taxon>Bacteria</taxon>
        <taxon>Pseudomonadati</taxon>
        <taxon>Pseudomonadota</taxon>
        <taxon>Gammaproteobacteria</taxon>
        <taxon>Vibrionales</taxon>
        <taxon>Vibrionaceae</taxon>
        <taxon>Vibrio</taxon>
    </lineage>
</organism>
<name>A0ABT8C1C2_9VIBR</name>
<accession>A0ABT8C1C2</accession>
<dbReference type="RefSeq" id="WP_170882603.1">
    <property type="nucleotide sequence ID" value="NZ_JABEYA020000004.1"/>
</dbReference>
<reference evidence="2" key="1">
    <citation type="journal article" date="2019" name="Int. J. Syst. Evol. Microbiol.">
        <title>The Global Catalogue of Microorganisms (GCM) 10K type strain sequencing project: providing services to taxonomists for standard genome sequencing and annotation.</title>
        <authorList>
            <consortium name="The Broad Institute Genomics Platform"/>
            <consortium name="The Broad Institute Genome Sequencing Center for Infectious Disease"/>
            <person name="Wu L."/>
            <person name="Ma J."/>
        </authorList>
    </citation>
    <scope>NUCLEOTIDE SEQUENCE [LARGE SCALE GENOMIC DNA]</scope>
    <source>
        <strain evidence="2">CECT 7398</strain>
    </source>
</reference>
<evidence type="ECO:0000313" key="2">
    <source>
        <dbReference type="Proteomes" id="UP001238540"/>
    </source>
</evidence>